<organism evidence="1">
    <name type="scientific">Arundo donax</name>
    <name type="common">Giant reed</name>
    <name type="synonym">Donax arundinaceus</name>
    <dbReference type="NCBI Taxonomy" id="35708"/>
    <lineage>
        <taxon>Eukaryota</taxon>
        <taxon>Viridiplantae</taxon>
        <taxon>Streptophyta</taxon>
        <taxon>Embryophyta</taxon>
        <taxon>Tracheophyta</taxon>
        <taxon>Spermatophyta</taxon>
        <taxon>Magnoliopsida</taxon>
        <taxon>Liliopsida</taxon>
        <taxon>Poales</taxon>
        <taxon>Poaceae</taxon>
        <taxon>PACMAD clade</taxon>
        <taxon>Arundinoideae</taxon>
        <taxon>Arundineae</taxon>
        <taxon>Arundo</taxon>
    </lineage>
</organism>
<accession>A0A0A9C1W2</accession>
<name>A0A0A9C1W2_ARUDO</name>
<protein>
    <submittedName>
        <fullName evidence="1">Uncharacterized protein</fullName>
    </submittedName>
</protein>
<reference evidence="1" key="2">
    <citation type="journal article" date="2015" name="Data Brief">
        <title>Shoot transcriptome of the giant reed, Arundo donax.</title>
        <authorList>
            <person name="Barrero R.A."/>
            <person name="Guerrero F.D."/>
            <person name="Moolhuijzen P."/>
            <person name="Goolsby J.A."/>
            <person name="Tidwell J."/>
            <person name="Bellgard S.E."/>
            <person name="Bellgard M.I."/>
        </authorList>
    </citation>
    <scope>NUCLEOTIDE SEQUENCE</scope>
    <source>
        <tissue evidence="1">Shoot tissue taken approximately 20 cm above the soil surface</tissue>
    </source>
</reference>
<reference evidence="1" key="1">
    <citation type="submission" date="2014-09" db="EMBL/GenBank/DDBJ databases">
        <authorList>
            <person name="Magalhaes I.L.F."/>
            <person name="Oliveira U."/>
            <person name="Santos F.R."/>
            <person name="Vidigal T.H.D.A."/>
            <person name="Brescovit A.D."/>
            <person name="Santos A.J."/>
        </authorList>
    </citation>
    <scope>NUCLEOTIDE SEQUENCE</scope>
    <source>
        <tissue evidence="1">Shoot tissue taken approximately 20 cm above the soil surface</tissue>
    </source>
</reference>
<dbReference type="EMBL" id="GBRH01227621">
    <property type="protein sequence ID" value="JAD70274.1"/>
    <property type="molecule type" value="Transcribed_RNA"/>
</dbReference>
<proteinExistence type="predicted"/>
<evidence type="ECO:0000313" key="1">
    <source>
        <dbReference type="EMBL" id="JAD70274.1"/>
    </source>
</evidence>
<sequence>MRSNSVPSTSIFIIT</sequence>